<keyword evidence="3 8" id="KW-0808">Transferase</keyword>
<accession>A0A5C6TYW7</accession>
<dbReference type="InterPro" id="IPR029068">
    <property type="entry name" value="Glyas_Bleomycin-R_OHBP_Dase"/>
</dbReference>
<feature type="domain" description="VOC" evidence="7">
    <location>
        <begin position="285"/>
        <end position="395"/>
    </location>
</feature>
<dbReference type="CDD" id="cd01169">
    <property type="entry name" value="HMPP_kinase"/>
    <property type="match status" value="1"/>
</dbReference>
<dbReference type="SUPFAM" id="SSF54593">
    <property type="entry name" value="Glyoxalase/Bleomycin resistance protein/Dihydroxybiphenyl dioxygenase"/>
    <property type="match status" value="1"/>
</dbReference>
<keyword evidence="9" id="KW-1185">Reference proteome</keyword>
<dbReference type="GO" id="GO:0009229">
    <property type="term" value="P:thiamine diphosphate biosynthetic process"/>
    <property type="evidence" value="ECO:0007669"/>
    <property type="project" value="UniProtKB-UniPathway"/>
</dbReference>
<keyword evidence="6" id="KW-0067">ATP-binding</keyword>
<organism evidence="8 9">
    <name type="scientific">Allosphingosinicella ginsenosidimutans</name>
    <dbReference type="NCBI Taxonomy" id="1176539"/>
    <lineage>
        <taxon>Bacteria</taxon>
        <taxon>Pseudomonadati</taxon>
        <taxon>Pseudomonadota</taxon>
        <taxon>Alphaproteobacteria</taxon>
        <taxon>Sphingomonadales</taxon>
        <taxon>Sphingomonadaceae</taxon>
        <taxon>Allosphingosinicella</taxon>
    </lineage>
</organism>
<evidence type="ECO:0000256" key="2">
    <source>
        <dbReference type="ARBA" id="ARBA00012135"/>
    </source>
</evidence>
<proteinExistence type="predicted"/>
<dbReference type="Gene3D" id="3.10.180.10">
    <property type="entry name" value="2,3-Dihydroxybiphenyl 1,2-Dioxygenase, domain 1"/>
    <property type="match status" value="1"/>
</dbReference>
<dbReference type="EC" id="2.7.1.49" evidence="2"/>
<sequence length="407" mass="43027">MVRRTTPFAPPTAVLEDGAALLETPRILVIAGSDSGGGAGIQADIKTVTMLGGHAMTAITAITAQNTIGVQQVATVPTDLVVAQIDSIVNDLGVDAVKIGMIGSAEIADAVADYLPDDRSVPIVFDPVMVATSGGVLADAGTIAAFRRLMDIATVVTPNLPELQRLSPGDDPVASALRLVSDHRCAVLIKGGHDSGEALVDALIEEDNMTSWQDRRIATGDTHGTGCTLASAIALFLARGLPLPEAVDRARRFVRLALRDAPGLGQGHGPMGQGAVRLDVGGEMRLNQVTLGLDDYEASFAFYESLGLMPIVANPPDYARFEAPGGATLSIHRAADDAGPGGATVYFECDDLDGTVERLARAGLRFEHGPTDQPWMWREARLRDPHGNLICLYRAGENRRYPPWRIG</sequence>
<evidence type="ECO:0000256" key="4">
    <source>
        <dbReference type="ARBA" id="ARBA00022741"/>
    </source>
</evidence>
<evidence type="ECO:0000259" key="7">
    <source>
        <dbReference type="PROSITE" id="PS51819"/>
    </source>
</evidence>
<dbReference type="AlphaFoldDB" id="A0A5C6TYW7"/>
<dbReference type="InterPro" id="IPR004399">
    <property type="entry name" value="HMP/HMP-P_kinase_dom"/>
</dbReference>
<dbReference type="UniPathway" id="UPA00060">
    <property type="reaction ID" value="UER00138"/>
</dbReference>
<dbReference type="Gene3D" id="3.40.1190.20">
    <property type="match status" value="1"/>
</dbReference>
<gene>
    <name evidence="8" type="primary">thiD</name>
    <name evidence="8" type="ORF">FRZ32_00955</name>
</gene>
<dbReference type="PROSITE" id="PS51819">
    <property type="entry name" value="VOC"/>
    <property type="match status" value="1"/>
</dbReference>
<dbReference type="InterPro" id="IPR004360">
    <property type="entry name" value="Glyas_Fos-R_dOase_dom"/>
</dbReference>
<dbReference type="FunFam" id="3.40.1190.20:FF:000003">
    <property type="entry name" value="Phosphomethylpyrimidine kinase ThiD"/>
    <property type="match status" value="1"/>
</dbReference>
<dbReference type="PANTHER" id="PTHR20858:SF17">
    <property type="entry name" value="HYDROXYMETHYLPYRIMIDINE_PHOSPHOMETHYLPYRIMIDINE KINASE THI20-RELATED"/>
    <property type="match status" value="1"/>
</dbReference>
<dbReference type="SUPFAM" id="SSF53613">
    <property type="entry name" value="Ribokinase-like"/>
    <property type="match status" value="1"/>
</dbReference>
<evidence type="ECO:0000313" key="9">
    <source>
        <dbReference type="Proteomes" id="UP000321249"/>
    </source>
</evidence>
<dbReference type="NCBIfam" id="TIGR00097">
    <property type="entry name" value="HMP-P_kinase"/>
    <property type="match status" value="1"/>
</dbReference>
<dbReference type="Pfam" id="PF08543">
    <property type="entry name" value="Phos_pyr_kin"/>
    <property type="match status" value="1"/>
</dbReference>
<dbReference type="InterPro" id="IPR037523">
    <property type="entry name" value="VOC_core"/>
</dbReference>
<dbReference type="OrthoDB" id="9810880at2"/>
<evidence type="ECO:0000256" key="3">
    <source>
        <dbReference type="ARBA" id="ARBA00022679"/>
    </source>
</evidence>
<evidence type="ECO:0000256" key="6">
    <source>
        <dbReference type="ARBA" id="ARBA00022840"/>
    </source>
</evidence>
<dbReference type="InterPro" id="IPR013749">
    <property type="entry name" value="PM/HMP-P_kinase-1"/>
</dbReference>
<keyword evidence="5 8" id="KW-0418">Kinase</keyword>
<dbReference type="GO" id="GO:0005524">
    <property type="term" value="F:ATP binding"/>
    <property type="evidence" value="ECO:0007669"/>
    <property type="project" value="UniProtKB-KW"/>
</dbReference>
<evidence type="ECO:0000256" key="1">
    <source>
        <dbReference type="ARBA" id="ARBA00004948"/>
    </source>
</evidence>
<dbReference type="GO" id="GO:0008902">
    <property type="term" value="F:hydroxymethylpyrimidine kinase activity"/>
    <property type="evidence" value="ECO:0007669"/>
    <property type="project" value="UniProtKB-EC"/>
</dbReference>
<dbReference type="Pfam" id="PF00903">
    <property type="entry name" value="Glyoxalase"/>
    <property type="match status" value="1"/>
</dbReference>
<dbReference type="EMBL" id="VOQQ01000001">
    <property type="protein sequence ID" value="TXC64858.1"/>
    <property type="molecule type" value="Genomic_DNA"/>
</dbReference>
<reference evidence="8 9" key="1">
    <citation type="journal article" date="2015" name="J. Microbiol.">
        <title>Sphingosinicella ginsenosidimutans sp. nov., with ginsenoside converting activity.</title>
        <authorList>
            <person name="Kim J.K."/>
            <person name="Kang M.S."/>
            <person name="Park S.C."/>
            <person name="Kim K.M."/>
            <person name="Choi K."/>
            <person name="Yoon M.H."/>
            <person name="Im W.T."/>
        </authorList>
    </citation>
    <scope>NUCLEOTIDE SEQUENCE [LARGE SCALE GENOMIC DNA]</scope>
    <source>
        <strain evidence="8 9">BS-11</strain>
    </source>
</reference>
<dbReference type="GO" id="GO:0008972">
    <property type="term" value="F:phosphomethylpyrimidine kinase activity"/>
    <property type="evidence" value="ECO:0007669"/>
    <property type="project" value="InterPro"/>
</dbReference>
<evidence type="ECO:0000256" key="5">
    <source>
        <dbReference type="ARBA" id="ARBA00022777"/>
    </source>
</evidence>
<comment type="caution">
    <text evidence="8">The sequence shown here is derived from an EMBL/GenBank/DDBJ whole genome shotgun (WGS) entry which is preliminary data.</text>
</comment>
<dbReference type="InterPro" id="IPR029056">
    <property type="entry name" value="Ribokinase-like"/>
</dbReference>
<dbReference type="GO" id="GO:0005829">
    <property type="term" value="C:cytosol"/>
    <property type="evidence" value="ECO:0007669"/>
    <property type="project" value="TreeGrafter"/>
</dbReference>
<comment type="pathway">
    <text evidence="1">Cofactor biosynthesis; thiamine diphosphate biosynthesis.</text>
</comment>
<dbReference type="Proteomes" id="UP000321249">
    <property type="component" value="Unassembled WGS sequence"/>
</dbReference>
<protein>
    <recommendedName>
        <fullName evidence="2">hydroxymethylpyrimidine kinase</fullName>
        <ecNumber evidence="2">2.7.1.49</ecNumber>
    </recommendedName>
</protein>
<dbReference type="PANTHER" id="PTHR20858">
    <property type="entry name" value="PHOSPHOMETHYLPYRIMIDINE KINASE"/>
    <property type="match status" value="1"/>
</dbReference>
<name>A0A5C6TYW7_9SPHN</name>
<evidence type="ECO:0000313" key="8">
    <source>
        <dbReference type="EMBL" id="TXC64858.1"/>
    </source>
</evidence>
<dbReference type="GO" id="GO:0009228">
    <property type="term" value="P:thiamine biosynthetic process"/>
    <property type="evidence" value="ECO:0007669"/>
    <property type="project" value="InterPro"/>
</dbReference>
<keyword evidence="4" id="KW-0547">Nucleotide-binding</keyword>